<reference evidence="1" key="1">
    <citation type="submission" date="2021-06" db="EMBL/GenBank/DDBJ databases">
        <authorList>
            <person name="Kallberg Y."/>
            <person name="Tangrot J."/>
            <person name="Rosling A."/>
        </authorList>
    </citation>
    <scope>NUCLEOTIDE SEQUENCE</scope>
    <source>
        <strain evidence="1">IN212</strain>
    </source>
</reference>
<dbReference type="AlphaFoldDB" id="A0A9N9NMM8"/>
<organism evidence="1 2">
    <name type="scientific">Racocetra fulgida</name>
    <dbReference type="NCBI Taxonomy" id="60492"/>
    <lineage>
        <taxon>Eukaryota</taxon>
        <taxon>Fungi</taxon>
        <taxon>Fungi incertae sedis</taxon>
        <taxon>Mucoromycota</taxon>
        <taxon>Glomeromycotina</taxon>
        <taxon>Glomeromycetes</taxon>
        <taxon>Diversisporales</taxon>
        <taxon>Gigasporaceae</taxon>
        <taxon>Racocetra</taxon>
    </lineage>
</organism>
<dbReference type="EMBL" id="CAJVPZ010033541">
    <property type="protein sequence ID" value="CAG8744592.1"/>
    <property type="molecule type" value="Genomic_DNA"/>
</dbReference>
<keyword evidence="2" id="KW-1185">Reference proteome</keyword>
<dbReference type="OrthoDB" id="2407567at2759"/>
<name>A0A9N9NMM8_9GLOM</name>
<gene>
    <name evidence="1" type="ORF">RFULGI_LOCUS13129</name>
</gene>
<evidence type="ECO:0000313" key="1">
    <source>
        <dbReference type="EMBL" id="CAG8744592.1"/>
    </source>
</evidence>
<evidence type="ECO:0000313" key="2">
    <source>
        <dbReference type="Proteomes" id="UP000789396"/>
    </source>
</evidence>
<proteinExistence type="predicted"/>
<sequence length="75" mass="8577">MNLLLKKKVVKVKFGKVLCKNCDQICTYLQKSETSHLLHHYCASSSNQLKITTFLSKKTIPTNIKELTINKLVNL</sequence>
<dbReference type="Proteomes" id="UP000789396">
    <property type="component" value="Unassembled WGS sequence"/>
</dbReference>
<feature type="non-terminal residue" evidence="1">
    <location>
        <position position="75"/>
    </location>
</feature>
<comment type="caution">
    <text evidence="1">The sequence shown here is derived from an EMBL/GenBank/DDBJ whole genome shotgun (WGS) entry which is preliminary data.</text>
</comment>
<accession>A0A9N9NMM8</accession>
<protein>
    <submittedName>
        <fullName evidence="1">11964_t:CDS:1</fullName>
    </submittedName>
</protein>